<dbReference type="EMBL" id="JAENIK010000012">
    <property type="protein sequence ID" value="MBK1817922.1"/>
    <property type="molecule type" value="Genomic_DNA"/>
</dbReference>
<organism evidence="1 2">
    <name type="scientific">Luteolibacter yonseiensis</name>
    <dbReference type="NCBI Taxonomy" id="1144680"/>
    <lineage>
        <taxon>Bacteria</taxon>
        <taxon>Pseudomonadati</taxon>
        <taxon>Verrucomicrobiota</taxon>
        <taxon>Verrucomicrobiia</taxon>
        <taxon>Verrucomicrobiales</taxon>
        <taxon>Verrucomicrobiaceae</taxon>
        <taxon>Luteolibacter</taxon>
    </lineage>
</organism>
<protein>
    <submittedName>
        <fullName evidence="1">Uncharacterized protein</fullName>
    </submittedName>
</protein>
<dbReference type="AlphaFoldDB" id="A0A934R7W0"/>
<name>A0A934R7W0_9BACT</name>
<keyword evidence="2" id="KW-1185">Reference proteome</keyword>
<evidence type="ECO:0000313" key="1">
    <source>
        <dbReference type="EMBL" id="MBK1817922.1"/>
    </source>
</evidence>
<reference evidence="1" key="1">
    <citation type="submission" date="2021-01" db="EMBL/GenBank/DDBJ databases">
        <title>Modified the classification status of verrucomicrobia.</title>
        <authorList>
            <person name="Feng X."/>
        </authorList>
    </citation>
    <scope>NUCLEOTIDE SEQUENCE</scope>
    <source>
        <strain evidence="1">JCM 18052</strain>
    </source>
</reference>
<accession>A0A934R7W0</accession>
<proteinExistence type="predicted"/>
<dbReference type="Proteomes" id="UP000600139">
    <property type="component" value="Unassembled WGS sequence"/>
</dbReference>
<sequence>MTPAEITAEFYESLRRPNGRQSIRHFYAKIRNLDKSDLSEGLLAVFQERSFTDHEVGCAILWCLDVPFSRDLAPYLPGLIANWDVSVEEMPLYLMNALGKETLNATIEKLLESISEDSEEKVKLKTMQWWMSMDESSLREHRASWLAKLTGIDRTEFLTTQSQL</sequence>
<evidence type="ECO:0000313" key="2">
    <source>
        <dbReference type="Proteomes" id="UP000600139"/>
    </source>
</evidence>
<dbReference type="RefSeq" id="WP_200352847.1">
    <property type="nucleotide sequence ID" value="NZ_BAABHZ010000001.1"/>
</dbReference>
<comment type="caution">
    <text evidence="1">The sequence shown here is derived from an EMBL/GenBank/DDBJ whole genome shotgun (WGS) entry which is preliminary data.</text>
</comment>
<gene>
    <name evidence="1" type="ORF">JIN84_20035</name>
</gene>